<proteinExistence type="predicted"/>
<accession>A0A3L6DZD8</accession>
<comment type="caution">
    <text evidence="1">The sequence shown here is derived from an EMBL/GenBank/DDBJ whole genome shotgun (WGS) entry which is preliminary data.</text>
</comment>
<dbReference type="EMBL" id="NCVQ01000008">
    <property type="protein sequence ID" value="PWZ12991.1"/>
    <property type="molecule type" value="Genomic_DNA"/>
</dbReference>
<gene>
    <name evidence="1" type="ORF">Zm00014a_001269</name>
</gene>
<evidence type="ECO:0000313" key="2">
    <source>
        <dbReference type="Proteomes" id="UP000251960"/>
    </source>
</evidence>
<sequence length="64" mass="7033">MQRSFNGAGVLIAKGLEGDKAYGPEQPLHSRHHDDMWRGGVDVMAPYSCHHDGMQKGQGMIKPT</sequence>
<evidence type="ECO:0000313" key="1">
    <source>
        <dbReference type="EMBL" id="PWZ12991.1"/>
    </source>
</evidence>
<dbReference type="Proteomes" id="UP000251960">
    <property type="component" value="Chromosome 7"/>
</dbReference>
<reference evidence="1 2" key="1">
    <citation type="journal article" date="2018" name="Nat. Genet.">
        <title>Extensive intraspecific gene order and gene structural variations between Mo17 and other maize genomes.</title>
        <authorList>
            <person name="Sun S."/>
            <person name="Zhou Y."/>
            <person name="Chen J."/>
            <person name="Shi J."/>
            <person name="Zhao H."/>
            <person name="Zhao H."/>
            <person name="Song W."/>
            <person name="Zhang M."/>
            <person name="Cui Y."/>
            <person name="Dong X."/>
            <person name="Liu H."/>
            <person name="Ma X."/>
            <person name="Jiao Y."/>
            <person name="Wang B."/>
            <person name="Wei X."/>
            <person name="Stein J.C."/>
            <person name="Glaubitz J.C."/>
            <person name="Lu F."/>
            <person name="Yu G."/>
            <person name="Liang C."/>
            <person name="Fengler K."/>
            <person name="Li B."/>
            <person name="Rafalski A."/>
            <person name="Schnable P.S."/>
            <person name="Ware D.H."/>
            <person name="Buckler E.S."/>
            <person name="Lai J."/>
        </authorList>
    </citation>
    <scope>NUCLEOTIDE SEQUENCE [LARGE SCALE GENOMIC DNA]</scope>
    <source>
        <strain evidence="2">cv. Missouri 17</strain>
        <tissue evidence="1">Seedling</tissue>
    </source>
</reference>
<dbReference type="AlphaFoldDB" id="A0A3L6DZD8"/>
<organism evidence="1 2">
    <name type="scientific">Zea mays</name>
    <name type="common">Maize</name>
    <dbReference type="NCBI Taxonomy" id="4577"/>
    <lineage>
        <taxon>Eukaryota</taxon>
        <taxon>Viridiplantae</taxon>
        <taxon>Streptophyta</taxon>
        <taxon>Embryophyta</taxon>
        <taxon>Tracheophyta</taxon>
        <taxon>Spermatophyta</taxon>
        <taxon>Magnoliopsida</taxon>
        <taxon>Liliopsida</taxon>
        <taxon>Poales</taxon>
        <taxon>Poaceae</taxon>
        <taxon>PACMAD clade</taxon>
        <taxon>Panicoideae</taxon>
        <taxon>Andropogonodae</taxon>
        <taxon>Andropogoneae</taxon>
        <taxon>Tripsacinae</taxon>
        <taxon>Zea</taxon>
    </lineage>
</organism>
<protein>
    <submittedName>
        <fullName evidence="1">Uncharacterized protein</fullName>
    </submittedName>
</protein>
<name>A0A3L6DZD8_MAIZE</name>